<proteinExistence type="predicted"/>
<sequence>MSERKRQKTNSTMITKFEQLPNELILNCFIYFNFYELYQTFFGLNQRINKLMLYQTDIIIDLDLIPNGDLLTFYYKLNHFLSLRKNYPLSMNTSNEQRFTLIMNDNLFQDKFSKLKSLTLFDIHAGVICDAIFDKRIKLYKTLEKLILQEISEAEEHGQDIERLCSQLISSKMKSLKYLNINVKSYSCGCEIGIQSRDSDVDLQFLYLSDKEKSLSNLETLIIGDIHLEDTTKVSFHTLTEKLLPHLPKLQNLMINSIHFNENKFQLTHGTHQSTIKTNATIPINLKLIKICTHVETNNEHMEEENKQLLKNFFLNNNSSDIKTFYINDEIVLE</sequence>
<dbReference type="Proteomes" id="UP000663844">
    <property type="component" value="Unassembled WGS sequence"/>
</dbReference>
<evidence type="ECO:0000313" key="1">
    <source>
        <dbReference type="EMBL" id="CAF3632072.1"/>
    </source>
</evidence>
<protein>
    <recommendedName>
        <fullName evidence="3">F-box domain-containing protein</fullName>
    </recommendedName>
</protein>
<reference evidence="1" key="1">
    <citation type="submission" date="2021-02" db="EMBL/GenBank/DDBJ databases">
        <authorList>
            <person name="Nowell W R."/>
        </authorList>
    </citation>
    <scope>NUCLEOTIDE SEQUENCE</scope>
</reference>
<comment type="caution">
    <text evidence="1">The sequence shown here is derived from an EMBL/GenBank/DDBJ whole genome shotgun (WGS) entry which is preliminary data.</text>
</comment>
<evidence type="ECO:0000313" key="2">
    <source>
        <dbReference type="Proteomes" id="UP000663844"/>
    </source>
</evidence>
<dbReference type="EMBL" id="CAJOAZ010000377">
    <property type="protein sequence ID" value="CAF3632072.1"/>
    <property type="molecule type" value="Genomic_DNA"/>
</dbReference>
<evidence type="ECO:0008006" key="3">
    <source>
        <dbReference type="Google" id="ProtNLM"/>
    </source>
</evidence>
<gene>
    <name evidence="1" type="ORF">OXD698_LOCUS7997</name>
</gene>
<name>A0A818PX19_9BILA</name>
<accession>A0A818PX19</accession>
<organism evidence="1 2">
    <name type="scientific">Adineta steineri</name>
    <dbReference type="NCBI Taxonomy" id="433720"/>
    <lineage>
        <taxon>Eukaryota</taxon>
        <taxon>Metazoa</taxon>
        <taxon>Spiralia</taxon>
        <taxon>Gnathifera</taxon>
        <taxon>Rotifera</taxon>
        <taxon>Eurotatoria</taxon>
        <taxon>Bdelloidea</taxon>
        <taxon>Adinetida</taxon>
        <taxon>Adinetidae</taxon>
        <taxon>Adineta</taxon>
    </lineage>
</organism>
<dbReference type="AlphaFoldDB" id="A0A818PX19"/>